<dbReference type="eggNOG" id="KOG0157">
    <property type="taxonomic scope" value="Eukaryota"/>
</dbReference>
<evidence type="ECO:0000313" key="10">
    <source>
        <dbReference type="Proteomes" id="UP000007431"/>
    </source>
</evidence>
<comment type="similarity">
    <text evidence="2 7">Belongs to the cytochrome P450 family.</text>
</comment>
<dbReference type="FunCoup" id="D8PL76">
    <property type="interactions" value="349"/>
</dbReference>
<gene>
    <name evidence="9" type="ORF">SCHCODRAFT_13845</name>
</gene>
<dbReference type="PRINTS" id="PR00385">
    <property type="entry name" value="P450"/>
</dbReference>
<dbReference type="PRINTS" id="PR00463">
    <property type="entry name" value="EP450I"/>
</dbReference>
<dbReference type="InterPro" id="IPR017972">
    <property type="entry name" value="Cyt_P450_CS"/>
</dbReference>
<dbReference type="VEuPathDB" id="FungiDB:SCHCODRAFT_02609502"/>
<keyword evidence="4 7" id="KW-0560">Oxidoreductase</keyword>
<dbReference type="STRING" id="578458.D8PL76"/>
<dbReference type="Pfam" id="PF00067">
    <property type="entry name" value="p450"/>
    <property type="match status" value="1"/>
</dbReference>
<evidence type="ECO:0000256" key="3">
    <source>
        <dbReference type="ARBA" id="ARBA00022723"/>
    </source>
</evidence>
<dbReference type="InterPro" id="IPR001128">
    <property type="entry name" value="Cyt_P450"/>
</dbReference>
<dbReference type="GeneID" id="9594983"/>
<protein>
    <recommendedName>
        <fullName evidence="11">Cytochrome P450</fullName>
    </recommendedName>
</protein>
<accession>D8PL76</accession>
<dbReference type="SUPFAM" id="SSF48264">
    <property type="entry name" value="Cytochrome P450"/>
    <property type="match status" value="1"/>
</dbReference>
<sequence>MTSPSHSFLPKAQGGSTWLFTTATIVVSLLLLEQAVYKYKKRHLPGASWTIPIIGKFMDSLHPTLENYMKQWAMGDLSVVSVFNIFIVMAASNDYSRKILNTPCAEPAVVNSAKHVLCPENWVFLNGKAHVEYRRGLNALFTRKALGSYVDIQDRIAKEHLQDWVKKCQTTGKSFPIMMDARFMNMVTSIRVFCGMYVPDDAIAEISQKYWDITVALELVNFPLPIPGTKIYRAIQARKVAFKWLEHAAHESKIAMAAGKTAGCLLDEWCQVLNDPTYKGRKDFSDREMALVVFSFLFASQDAMSSGLTYGFQHLVDHPDVFAKIREELDRVVGRDPHAVLTLDLLDQLPYLQAAVKESMRVKPPVTMIPYKTVKPFQIREDYTVPTGTLLIPTFYNSLHDPDVYPEPEAFKPERWLDPEGSANKNPKNWIGFGNGAHRCIGQEYALMNIALVLANAVMLADWEHDITEDSFKVKMIATLFPADECKIKFTPRAVA</sequence>
<evidence type="ECO:0000256" key="1">
    <source>
        <dbReference type="ARBA" id="ARBA00001971"/>
    </source>
</evidence>
<dbReference type="PROSITE" id="PS00086">
    <property type="entry name" value="CYTOCHROME_P450"/>
    <property type="match status" value="1"/>
</dbReference>
<keyword evidence="8" id="KW-1133">Transmembrane helix</keyword>
<feature type="binding site" description="axial binding residue" evidence="6">
    <location>
        <position position="440"/>
    </location>
    <ligand>
        <name>heme</name>
        <dbReference type="ChEBI" id="CHEBI:30413"/>
    </ligand>
    <ligandPart>
        <name>Fe</name>
        <dbReference type="ChEBI" id="CHEBI:18248"/>
    </ligandPart>
</feature>
<dbReference type="InterPro" id="IPR036396">
    <property type="entry name" value="Cyt_P450_sf"/>
</dbReference>
<dbReference type="Gene3D" id="1.10.630.10">
    <property type="entry name" value="Cytochrome P450"/>
    <property type="match status" value="1"/>
</dbReference>
<keyword evidence="7" id="KW-0503">Monooxygenase</keyword>
<proteinExistence type="inferred from homology"/>
<keyword evidence="6 7" id="KW-0349">Heme</keyword>
<dbReference type="OrthoDB" id="1372046at2759"/>
<dbReference type="GO" id="GO:0020037">
    <property type="term" value="F:heme binding"/>
    <property type="evidence" value="ECO:0007669"/>
    <property type="project" value="InterPro"/>
</dbReference>
<dbReference type="PANTHER" id="PTHR24286:SF228">
    <property type="entry name" value="C-22 STEROL DESATURASE ERG5"/>
    <property type="match status" value="1"/>
</dbReference>
<comment type="cofactor">
    <cofactor evidence="1 6">
        <name>heme</name>
        <dbReference type="ChEBI" id="CHEBI:30413"/>
    </cofactor>
</comment>
<keyword evidence="3 6" id="KW-0479">Metal-binding</keyword>
<dbReference type="GO" id="GO:0004497">
    <property type="term" value="F:monooxygenase activity"/>
    <property type="evidence" value="ECO:0007669"/>
    <property type="project" value="UniProtKB-KW"/>
</dbReference>
<dbReference type="InterPro" id="IPR002401">
    <property type="entry name" value="Cyt_P450_E_grp-I"/>
</dbReference>
<evidence type="ECO:0000256" key="6">
    <source>
        <dbReference type="PIRSR" id="PIRSR602401-1"/>
    </source>
</evidence>
<dbReference type="AlphaFoldDB" id="D8PL76"/>
<evidence type="ECO:0000256" key="5">
    <source>
        <dbReference type="ARBA" id="ARBA00023004"/>
    </source>
</evidence>
<reference evidence="9 10" key="1">
    <citation type="journal article" date="2010" name="Nat. Biotechnol.">
        <title>Genome sequence of the model mushroom Schizophyllum commune.</title>
        <authorList>
            <person name="Ohm R.A."/>
            <person name="de Jong J.F."/>
            <person name="Lugones L.G."/>
            <person name="Aerts A."/>
            <person name="Kothe E."/>
            <person name="Stajich J.E."/>
            <person name="de Vries R.P."/>
            <person name="Record E."/>
            <person name="Levasseur A."/>
            <person name="Baker S.E."/>
            <person name="Bartholomew K.A."/>
            <person name="Coutinho P.M."/>
            <person name="Erdmann S."/>
            <person name="Fowler T.J."/>
            <person name="Gathman A.C."/>
            <person name="Lombard V."/>
            <person name="Henrissat B."/>
            <person name="Knabe N."/>
            <person name="Kuees U."/>
            <person name="Lilly W.W."/>
            <person name="Lindquist E."/>
            <person name="Lucas S."/>
            <person name="Magnuson J.K."/>
            <person name="Piumi F."/>
            <person name="Raudaskoski M."/>
            <person name="Salamov A."/>
            <person name="Schmutz J."/>
            <person name="Schwarze F.W.M.R."/>
            <person name="vanKuyk P.A."/>
            <person name="Horton J.S."/>
            <person name="Grigoriev I.V."/>
            <person name="Woesten H.A.B."/>
        </authorList>
    </citation>
    <scope>NUCLEOTIDE SEQUENCE [LARGE SCALE GENOMIC DNA]</scope>
    <source>
        <strain evidence="10">H4-8 / FGSC 9210</strain>
    </source>
</reference>
<dbReference type="HOGENOM" id="CLU_023517_0_0_1"/>
<evidence type="ECO:0000313" key="9">
    <source>
        <dbReference type="EMBL" id="EFJ02717.1"/>
    </source>
</evidence>
<keyword evidence="8" id="KW-0472">Membrane</keyword>
<organism evidence="10">
    <name type="scientific">Schizophyllum commune (strain H4-8 / FGSC 9210)</name>
    <name type="common">Split gill fungus</name>
    <dbReference type="NCBI Taxonomy" id="578458"/>
    <lineage>
        <taxon>Eukaryota</taxon>
        <taxon>Fungi</taxon>
        <taxon>Dikarya</taxon>
        <taxon>Basidiomycota</taxon>
        <taxon>Agaricomycotina</taxon>
        <taxon>Agaricomycetes</taxon>
        <taxon>Agaricomycetidae</taxon>
        <taxon>Agaricales</taxon>
        <taxon>Schizophyllaceae</taxon>
        <taxon>Schizophyllum</taxon>
    </lineage>
</organism>
<evidence type="ECO:0000256" key="2">
    <source>
        <dbReference type="ARBA" id="ARBA00010617"/>
    </source>
</evidence>
<dbReference type="InParanoid" id="D8PL76"/>
<evidence type="ECO:0000256" key="4">
    <source>
        <dbReference type="ARBA" id="ARBA00023002"/>
    </source>
</evidence>
<dbReference type="PANTHER" id="PTHR24286">
    <property type="entry name" value="CYTOCHROME P450 26"/>
    <property type="match status" value="1"/>
</dbReference>
<dbReference type="GO" id="GO:0000249">
    <property type="term" value="F:C-22 sterol desaturase (NADPH) activity"/>
    <property type="evidence" value="ECO:0007669"/>
    <property type="project" value="EnsemblFungi"/>
</dbReference>
<dbReference type="OMA" id="KCIGLEY"/>
<evidence type="ECO:0000256" key="7">
    <source>
        <dbReference type="RuleBase" id="RU000461"/>
    </source>
</evidence>
<dbReference type="GO" id="GO:0005506">
    <property type="term" value="F:iron ion binding"/>
    <property type="evidence" value="ECO:0007669"/>
    <property type="project" value="InterPro"/>
</dbReference>
<dbReference type="FunFam" id="1.10.630.10:FF:000021">
    <property type="entry name" value="Cytochrome P450 61"/>
    <property type="match status" value="1"/>
</dbReference>
<dbReference type="GO" id="GO:0006696">
    <property type="term" value="P:ergosterol biosynthetic process"/>
    <property type="evidence" value="ECO:0007669"/>
    <property type="project" value="EnsemblFungi"/>
</dbReference>
<evidence type="ECO:0008006" key="11">
    <source>
        <dbReference type="Google" id="ProtNLM"/>
    </source>
</evidence>
<name>D8PL76_SCHCM</name>
<dbReference type="KEGG" id="scm:SCHCO_02609502"/>
<dbReference type="EMBL" id="GL377302">
    <property type="protein sequence ID" value="EFJ02717.1"/>
    <property type="molecule type" value="Genomic_DNA"/>
</dbReference>
<feature type="transmembrane region" description="Helical" evidence="8">
    <location>
        <begin position="72"/>
        <end position="91"/>
    </location>
</feature>
<dbReference type="Proteomes" id="UP000007431">
    <property type="component" value="Unassembled WGS sequence"/>
</dbReference>
<keyword evidence="10" id="KW-1185">Reference proteome</keyword>
<feature type="transmembrane region" description="Helical" evidence="8">
    <location>
        <begin position="12"/>
        <end position="32"/>
    </location>
</feature>
<keyword evidence="8" id="KW-0812">Transmembrane</keyword>
<keyword evidence="5 6" id="KW-0408">Iron</keyword>
<evidence type="ECO:0000256" key="8">
    <source>
        <dbReference type="SAM" id="Phobius"/>
    </source>
</evidence>